<gene>
    <name evidence="1" type="ORF">D7Z94_19965</name>
</gene>
<proteinExistence type="predicted"/>
<reference evidence="1 2" key="1">
    <citation type="submission" date="2018-10" db="EMBL/GenBank/DDBJ databases">
        <title>Ulvibacterium marinum gen. nov., sp. nov., a novel marine bacterium of the family Flavobacteriaceae, isolated from a culture of the green alga Ulva prolifera.</title>
        <authorList>
            <person name="Zhang Z."/>
        </authorList>
    </citation>
    <scope>NUCLEOTIDE SEQUENCE [LARGE SCALE GENOMIC DNA]</scope>
    <source>
        <strain evidence="1 2">CCMM003</strain>
    </source>
</reference>
<dbReference type="InterPro" id="IPR016024">
    <property type="entry name" value="ARM-type_fold"/>
</dbReference>
<organism evidence="1 2">
    <name type="scientific">Ulvibacterium marinum</name>
    <dbReference type="NCBI Taxonomy" id="2419782"/>
    <lineage>
        <taxon>Bacteria</taxon>
        <taxon>Pseudomonadati</taxon>
        <taxon>Bacteroidota</taxon>
        <taxon>Flavobacteriia</taxon>
        <taxon>Flavobacteriales</taxon>
        <taxon>Flavobacteriaceae</taxon>
        <taxon>Ulvibacterium</taxon>
    </lineage>
</organism>
<evidence type="ECO:0000313" key="2">
    <source>
        <dbReference type="Proteomes" id="UP000276603"/>
    </source>
</evidence>
<dbReference type="EMBL" id="RBCJ01000004">
    <property type="protein sequence ID" value="RKN78493.1"/>
    <property type="molecule type" value="Genomic_DNA"/>
</dbReference>
<name>A0A3B0BYA5_9FLAO</name>
<evidence type="ECO:0008006" key="3">
    <source>
        <dbReference type="Google" id="ProtNLM"/>
    </source>
</evidence>
<keyword evidence="2" id="KW-1185">Reference proteome</keyword>
<dbReference type="AlphaFoldDB" id="A0A3B0BYA5"/>
<dbReference type="Gene3D" id="1.25.10.10">
    <property type="entry name" value="Leucine-rich Repeat Variant"/>
    <property type="match status" value="1"/>
</dbReference>
<comment type="caution">
    <text evidence="1">The sequence shown here is derived from an EMBL/GenBank/DDBJ whole genome shotgun (WGS) entry which is preliminary data.</text>
</comment>
<dbReference type="InterPro" id="IPR011989">
    <property type="entry name" value="ARM-like"/>
</dbReference>
<evidence type="ECO:0000313" key="1">
    <source>
        <dbReference type="EMBL" id="RKN78493.1"/>
    </source>
</evidence>
<dbReference type="Proteomes" id="UP000276603">
    <property type="component" value="Unassembled WGS sequence"/>
</dbReference>
<accession>A0A3B0BYA5</accession>
<dbReference type="OrthoDB" id="978859at2"/>
<protein>
    <recommendedName>
        <fullName evidence="3">HEAT repeat domain-containing protein</fullName>
    </recommendedName>
</protein>
<dbReference type="RefSeq" id="WP_120713399.1">
    <property type="nucleotide sequence ID" value="NZ_RBCJ01000004.1"/>
</dbReference>
<sequence length="174" mass="20123">MKNFEDRLKGGHPNSLGNTVEVVEAVLAENGLFNELFNCYFSEDEVVRLRTSNAMKRICKSKKQILIPYIDRFLTDIAEIDQASTQWTLAQLFGMMEKEMTEKQIEQAKKIMKNNLACHNDWIVLNQTMDTLANWSTKDLDLKAWILPHLERLSSDERKSVSGRAKKMINKLTQ</sequence>
<dbReference type="SUPFAM" id="SSF48371">
    <property type="entry name" value="ARM repeat"/>
    <property type="match status" value="1"/>
</dbReference>